<dbReference type="KEGG" id="kal:KALB_4751"/>
<dbReference type="SMART" id="SM00422">
    <property type="entry name" value="HTH_MERR"/>
    <property type="match status" value="1"/>
</dbReference>
<evidence type="ECO:0000313" key="3">
    <source>
        <dbReference type="EMBL" id="AHH98113.1"/>
    </source>
</evidence>
<dbReference type="InterPro" id="IPR036594">
    <property type="entry name" value="Meth_synthase_dom"/>
</dbReference>
<dbReference type="OrthoDB" id="9800334at2"/>
<dbReference type="InterPro" id="IPR003759">
    <property type="entry name" value="Cbl-bd_cap"/>
</dbReference>
<dbReference type="InterPro" id="IPR009061">
    <property type="entry name" value="DNA-bd_dom_put_sf"/>
</dbReference>
<dbReference type="Gene3D" id="3.40.50.280">
    <property type="entry name" value="Cobalamin-binding domain"/>
    <property type="match status" value="1"/>
</dbReference>
<organism evidence="3 4">
    <name type="scientific">Kutzneria albida DSM 43870</name>
    <dbReference type="NCBI Taxonomy" id="1449976"/>
    <lineage>
        <taxon>Bacteria</taxon>
        <taxon>Bacillati</taxon>
        <taxon>Actinomycetota</taxon>
        <taxon>Actinomycetes</taxon>
        <taxon>Pseudonocardiales</taxon>
        <taxon>Pseudonocardiaceae</taxon>
        <taxon>Kutzneria</taxon>
    </lineage>
</organism>
<dbReference type="RefSeq" id="WP_025358144.1">
    <property type="nucleotide sequence ID" value="NZ_CP007155.1"/>
</dbReference>
<feature type="domain" description="HTH merR-type" evidence="2">
    <location>
        <begin position="6"/>
        <end position="75"/>
    </location>
</feature>
<gene>
    <name evidence="3" type="ORF">KALB_4751</name>
</gene>
<dbReference type="PANTHER" id="PTHR30204:SF97">
    <property type="entry name" value="MERR FAMILY REGULATORY PROTEIN"/>
    <property type="match status" value="1"/>
</dbReference>
<dbReference type="InterPro" id="IPR047057">
    <property type="entry name" value="MerR_fam"/>
</dbReference>
<dbReference type="Proteomes" id="UP000019225">
    <property type="component" value="Chromosome"/>
</dbReference>
<dbReference type="PROSITE" id="PS50937">
    <property type="entry name" value="HTH_MERR_2"/>
    <property type="match status" value="1"/>
</dbReference>
<dbReference type="GO" id="GO:0003700">
    <property type="term" value="F:DNA-binding transcription factor activity"/>
    <property type="evidence" value="ECO:0007669"/>
    <property type="project" value="InterPro"/>
</dbReference>
<name>W5WAE1_9PSEU</name>
<dbReference type="STRING" id="1449976.KALB_4751"/>
<evidence type="ECO:0000259" key="2">
    <source>
        <dbReference type="PROSITE" id="PS50937"/>
    </source>
</evidence>
<dbReference type="HOGENOM" id="CLU_045945_3_2_11"/>
<dbReference type="SUPFAM" id="SSF46955">
    <property type="entry name" value="Putative DNA-binding domain"/>
    <property type="match status" value="1"/>
</dbReference>
<dbReference type="Pfam" id="PF02607">
    <property type="entry name" value="B12-binding_2"/>
    <property type="match status" value="1"/>
</dbReference>
<dbReference type="AlphaFoldDB" id="W5WAE1"/>
<dbReference type="eggNOG" id="COG0789">
    <property type="taxonomic scope" value="Bacteria"/>
</dbReference>
<keyword evidence="4" id="KW-1185">Reference proteome</keyword>
<dbReference type="Gene3D" id="1.10.1660.10">
    <property type="match status" value="1"/>
</dbReference>
<sequence length="298" mass="31513">MTGPAVWTPGALARSLGISPTTLRTWDRRYGLGPSARQDGRHRRYTDQDAARLRRMVELTAMGMAPASAAALALGQPPRDGDVGPAAVIGPHAAAVRGFARAATRLDEPLLRGLSQDLISEYGVVTAWEQVFMPALIQIGERVADRSSGIEVEHIASATVGHALRQVPAPEHRGRLPVLLACAPEELHTLALDALGAALSERDCAHRALGARVPPRALLDAVGKLRPAVVVVWAHREDLARSVPLAALVAEPGVAVVVAGPGWSQVGTPQPVRAVRTLPGAVRTVLELIGRSWDRAHG</sequence>
<dbReference type="EMBL" id="CP007155">
    <property type="protein sequence ID" value="AHH98113.1"/>
    <property type="molecule type" value="Genomic_DNA"/>
</dbReference>
<dbReference type="PANTHER" id="PTHR30204">
    <property type="entry name" value="REDOX-CYCLING DRUG-SENSING TRANSCRIPTIONAL ACTIVATOR SOXR"/>
    <property type="match status" value="1"/>
</dbReference>
<evidence type="ECO:0000256" key="1">
    <source>
        <dbReference type="ARBA" id="ARBA00023125"/>
    </source>
</evidence>
<dbReference type="InterPro" id="IPR000551">
    <property type="entry name" value="MerR-type_HTH_dom"/>
</dbReference>
<keyword evidence="1" id="KW-0238">DNA-binding</keyword>
<dbReference type="Pfam" id="PF13411">
    <property type="entry name" value="MerR_1"/>
    <property type="match status" value="1"/>
</dbReference>
<evidence type="ECO:0000313" key="4">
    <source>
        <dbReference type="Proteomes" id="UP000019225"/>
    </source>
</evidence>
<dbReference type="GO" id="GO:0003677">
    <property type="term" value="F:DNA binding"/>
    <property type="evidence" value="ECO:0007669"/>
    <property type="project" value="UniProtKB-KW"/>
</dbReference>
<proteinExistence type="predicted"/>
<reference evidence="3 4" key="1">
    <citation type="journal article" date="2014" name="BMC Genomics">
        <title>Complete genome sequence of producer of the glycopeptide antibiotic Aculeximycin Kutzneria albida DSM 43870T, a representative of minor genus of Pseudonocardiaceae.</title>
        <authorList>
            <person name="Rebets Y."/>
            <person name="Tokovenko B."/>
            <person name="Lushchyk I."/>
            <person name="Ruckert C."/>
            <person name="Zaburannyi N."/>
            <person name="Bechthold A."/>
            <person name="Kalinowski J."/>
            <person name="Luzhetskyy A."/>
        </authorList>
    </citation>
    <scope>NUCLEOTIDE SEQUENCE [LARGE SCALE GENOMIC DNA]</scope>
    <source>
        <strain evidence="3">DSM 43870</strain>
    </source>
</reference>
<accession>W5WAE1</accession>
<protein>
    <recommendedName>
        <fullName evidence="2">HTH merR-type domain-containing protein</fullName>
    </recommendedName>
</protein>
<dbReference type="Gene3D" id="1.10.1240.10">
    <property type="entry name" value="Methionine synthase domain"/>
    <property type="match status" value="1"/>
</dbReference>